<dbReference type="InterPro" id="IPR003879">
    <property type="entry name" value="Butyrophylin_SPRY"/>
</dbReference>
<dbReference type="InterPro" id="IPR053896">
    <property type="entry name" value="BTN3A2-like_Ig-C"/>
</dbReference>
<dbReference type="InterPro" id="IPR003877">
    <property type="entry name" value="SPRY_dom"/>
</dbReference>
<name>A0A4X2K9S3_VOMUR</name>
<evidence type="ECO:0000256" key="5">
    <source>
        <dbReference type="ARBA" id="ARBA00022989"/>
    </source>
</evidence>
<evidence type="ECO:0000313" key="15">
    <source>
        <dbReference type="Proteomes" id="UP000314987"/>
    </source>
</evidence>
<dbReference type="InterPro" id="IPR050504">
    <property type="entry name" value="IgSF_BTN/MOG"/>
</dbReference>
<dbReference type="InterPro" id="IPR037958">
    <property type="entry name" value="SPRY/PRY_BTN1/2"/>
</dbReference>
<dbReference type="CDD" id="cd15819">
    <property type="entry name" value="SPRY_PRY_BTN1_2"/>
    <property type="match status" value="1"/>
</dbReference>
<keyword evidence="15" id="KW-1185">Reference proteome</keyword>
<dbReference type="InterPro" id="IPR003599">
    <property type="entry name" value="Ig_sub"/>
</dbReference>
<evidence type="ECO:0000259" key="12">
    <source>
        <dbReference type="PROSITE" id="PS50188"/>
    </source>
</evidence>
<dbReference type="GO" id="GO:0001817">
    <property type="term" value="P:regulation of cytokine production"/>
    <property type="evidence" value="ECO:0007669"/>
    <property type="project" value="TreeGrafter"/>
</dbReference>
<evidence type="ECO:0000256" key="3">
    <source>
        <dbReference type="ARBA" id="ARBA00022692"/>
    </source>
</evidence>
<dbReference type="Pfam" id="PF07686">
    <property type="entry name" value="V-set"/>
    <property type="match status" value="1"/>
</dbReference>
<dbReference type="InterPro" id="IPR013320">
    <property type="entry name" value="ConA-like_dom_sf"/>
</dbReference>
<protein>
    <submittedName>
        <fullName evidence="14">Butyrophilin subfamily 1 member A1</fullName>
    </submittedName>
</protein>
<dbReference type="InterPro" id="IPR036179">
    <property type="entry name" value="Ig-like_dom_sf"/>
</dbReference>
<dbReference type="PANTHER" id="PTHR24100:SF138">
    <property type="entry name" value="BUTYROPHILIN SUBFAMILY 1 MEMBER A1"/>
    <property type="match status" value="1"/>
</dbReference>
<dbReference type="PROSITE" id="PS50835">
    <property type="entry name" value="IG_LIKE"/>
    <property type="match status" value="2"/>
</dbReference>
<evidence type="ECO:0000256" key="8">
    <source>
        <dbReference type="ARBA" id="ARBA00023180"/>
    </source>
</evidence>
<organism evidence="14 15">
    <name type="scientific">Vombatus ursinus</name>
    <name type="common">Common wombat</name>
    <dbReference type="NCBI Taxonomy" id="29139"/>
    <lineage>
        <taxon>Eukaryota</taxon>
        <taxon>Metazoa</taxon>
        <taxon>Chordata</taxon>
        <taxon>Craniata</taxon>
        <taxon>Vertebrata</taxon>
        <taxon>Euteleostomi</taxon>
        <taxon>Mammalia</taxon>
        <taxon>Metatheria</taxon>
        <taxon>Diprotodontia</taxon>
        <taxon>Vombatidae</taxon>
        <taxon>Vombatus</taxon>
    </lineage>
</organism>
<feature type="domain" description="B30.2/SPRY" evidence="12">
    <location>
        <begin position="269"/>
        <end position="463"/>
    </location>
</feature>
<evidence type="ECO:0000259" key="13">
    <source>
        <dbReference type="PROSITE" id="PS50835"/>
    </source>
</evidence>
<feature type="chain" id="PRO_5021246687" evidence="11">
    <location>
        <begin position="30"/>
        <end position="515"/>
    </location>
</feature>
<keyword evidence="9" id="KW-0393">Immunoglobulin domain</keyword>
<dbReference type="FunFam" id="2.60.40.10:FF:000208">
    <property type="entry name" value="Butyrophilin subfamily 1 member A1"/>
    <property type="match status" value="1"/>
</dbReference>
<dbReference type="SUPFAM" id="SSF49899">
    <property type="entry name" value="Concanavalin A-like lectins/glucanases"/>
    <property type="match status" value="1"/>
</dbReference>
<dbReference type="STRING" id="29139.ENSVURP00010005945"/>
<keyword evidence="3 10" id="KW-0812">Transmembrane</keyword>
<dbReference type="InterPro" id="IPR043136">
    <property type="entry name" value="B30.2/SPRY_sf"/>
</dbReference>
<evidence type="ECO:0000256" key="10">
    <source>
        <dbReference type="SAM" id="Phobius"/>
    </source>
</evidence>
<evidence type="ECO:0000256" key="2">
    <source>
        <dbReference type="ARBA" id="ARBA00007591"/>
    </source>
</evidence>
<keyword evidence="5 10" id="KW-1133">Transmembrane helix</keyword>
<dbReference type="InterPro" id="IPR013783">
    <property type="entry name" value="Ig-like_fold"/>
</dbReference>
<feature type="signal peptide" evidence="11">
    <location>
        <begin position="1"/>
        <end position="29"/>
    </location>
</feature>
<feature type="domain" description="Ig-like" evidence="13">
    <location>
        <begin position="148"/>
        <end position="234"/>
    </location>
</feature>
<keyword evidence="4 11" id="KW-0732">Signal</keyword>
<keyword evidence="6 10" id="KW-0472">Membrane</keyword>
<dbReference type="SMART" id="SM00449">
    <property type="entry name" value="SPRY"/>
    <property type="match status" value="1"/>
</dbReference>
<dbReference type="FunFam" id="2.60.40.10:FF:000088">
    <property type="entry name" value="Butyrophilin subfamily 1 member A1"/>
    <property type="match status" value="1"/>
</dbReference>
<dbReference type="Pfam" id="PF13765">
    <property type="entry name" value="PRY"/>
    <property type="match status" value="1"/>
</dbReference>
<dbReference type="SMART" id="SM00409">
    <property type="entry name" value="IG"/>
    <property type="match status" value="1"/>
</dbReference>
<evidence type="ECO:0000313" key="14">
    <source>
        <dbReference type="Ensembl" id="ENSVURP00010005945.1"/>
    </source>
</evidence>
<proteinExistence type="inferred from homology"/>
<gene>
    <name evidence="14" type="primary">BTN1A1</name>
</gene>
<dbReference type="PROSITE" id="PS50188">
    <property type="entry name" value="B302_SPRY"/>
    <property type="match status" value="1"/>
</dbReference>
<feature type="transmembrane region" description="Helical" evidence="10">
    <location>
        <begin position="246"/>
        <end position="269"/>
    </location>
</feature>
<dbReference type="CDD" id="cd05713">
    <property type="entry name" value="IgV_MOG_like"/>
    <property type="match status" value="1"/>
</dbReference>
<evidence type="ECO:0000256" key="6">
    <source>
        <dbReference type="ARBA" id="ARBA00023136"/>
    </source>
</evidence>
<evidence type="ECO:0000256" key="4">
    <source>
        <dbReference type="ARBA" id="ARBA00022729"/>
    </source>
</evidence>
<feature type="domain" description="Ig-like" evidence="13">
    <location>
        <begin position="22"/>
        <end position="124"/>
    </location>
</feature>
<accession>A0A4X2K9S3</accession>
<sequence length="515" mass="57836">MVAFPVSSQPRYLIFFFFLQLPMLDSVQFDVIGPVKPILVMVGEDVDLPCHLSPNISAESMEVRWYRNKISPAVYVYQKEKDQKGEQIKEYQGRTTFVRDNITEGNVAVTIHNVRASDDGQYRCFFKDDQIYEEAIIELKVASLGSDPHIHMEAYGDEGILLECTSVGWYPVPQVLWKDLRGEILPLLSVSQTLNGDGLITVEASAVVRDHSVGSASCSIQNPLLNLEKVVRISIPGPFFSKLSPWMMSMAVILTALGLLTIGAIFFIWKLHRNKNREKDNKSFNKVDVTLDPDTAHPHLFLYEGLKSIRLEDTRQKLPDKPERFDSWPCVLGREGFTSGKHYWEVEVGDRTDWAIGVCKENVTKKGFDPMNPENGFWAVELYGNGYWALTPLRTPLPLTGPPRCIGVFLDYESGHISFYDITNGSHIYTFPQASFSGTLRPFFCLWSCGKKPLTICPIFNGPDEVTVIANAPVPSKENLVAPTSERSTPGDADILQRSNSKLFPIQPNNGALDH</sequence>
<evidence type="ECO:0000256" key="11">
    <source>
        <dbReference type="SAM" id="SignalP"/>
    </source>
</evidence>
<dbReference type="Gene3D" id="2.60.120.920">
    <property type="match status" value="1"/>
</dbReference>
<dbReference type="SMART" id="SM00589">
    <property type="entry name" value="PRY"/>
    <property type="match status" value="1"/>
</dbReference>
<dbReference type="AlphaFoldDB" id="A0A4X2K9S3"/>
<dbReference type="InterPro" id="IPR013106">
    <property type="entry name" value="Ig_V-set"/>
</dbReference>
<reference evidence="14" key="3">
    <citation type="submission" date="2025-09" db="UniProtKB">
        <authorList>
            <consortium name="Ensembl"/>
        </authorList>
    </citation>
    <scope>IDENTIFICATION</scope>
</reference>
<reference evidence="15" key="1">
    <citation type="submission" date="2018-12" db="EMBL/GenBank/DDBJ databases">
        <authorList>
            <person name="Yazar S."/>
        </authorList>
    </citation>
    <scope>NUCLEOTIDE SEQUENCE [LARGE SCALE GENOMIC DNA]</scope>
</reference>
<comment type="subcellular location">
    <subcellularLocation>
        <location evidence="1">Membrane</location>
        <topology evidence="1">Single-pass type I membrane protein</topology>
    </subcellularLocation>
</comment>
<evidence type="ECO:0000256" key="1">
    <source>
        <dbReference type="ARBA" id="ARBA00004479"/>
    </source>
</evidence>
<comment type="similarity">
    <text evidence="2">Belongs to the immunoglobulin superfamily. BTN/MOG family.</text>
</comment>
<dbReference type="InterPro" id="IPR006574">
    <property type="entry name" value="PRY"/>
</dbReference>
<keyword evidence="7" id="KW-1015">Disulfide bond</keyword>
<evidence type="ECO:0000256" key="9">
    <source>
        <dbReference type="ARBA" id="ARBA00023319"/>
    </source>
</evidence>
<dbReference type="PRINTS" id="PR01407">
    <property type="entry name" value="BUTYPHLNCDUF"/>
</dbReference>
<dbReference type="GO" id="GO:0005102">
    <property type="term" value="F:signaling receptor binding"/>
    <property type="evidence" value="ECO:0007669"/>
    <property type="project" value="TreeGrafter"/>
</dbReference>
<reference evidence="14" key="2">
    <citation type="submission" date="2025-08" db="UniProtKB">
        <authorList>
            <consortium name="Ensembl"/>
        </authorList>
    </citation>
    <scope>IDENTIFICATION</scope>
</reference>
<dbReference type="InterPro" id="IPR001870">
    <property type="entry name" value="B30.2/SPRY"/>
</dbReference>
<dbReference type="GO" id="GO:0009897">
    <property type="term" value="C:external side of plasma membrane"/>
    <property type="evidence" value="ECO:0007669"/>
    <property type="project" value="TreeGrafter"/>
</dbReference>
<dbReference type="FunFam" id="2.60.120.920:FF:000004">
    <property type="entry name" value="Butyrophilin subfamily 1 member A1"/>
    <property type="match status" value="1"/>
</dbReference>
<dbReference type="InterPro" id="IPR007110">
    <property type="entry name" value="Ig-like_dom"/>
</dbReference>
<dbReference type="Proteomes" id="UP000314987">
    <property type="component" value="Unassembled WGS sequence"/>
</dbReference>
<dbReference type="SUPFAM" id="SSF48726">
    <property type="entry name" value="Immunoglobulin"/>
    <property type="match status" value="2"/>
</dbReference>
<dbReference type="GeneTree" id="ENSGT00940000161530"/>
<dbReference type="SMART" id="SM00406">
    <property type="entry name" value="IGv"/>
    <property type="match status" value="1"/>
</dbReference>
<dbReference type="Gene3D" id="2.60.40.10">
    <property type="entry name" value="Immunoglobulins"/>
    <property type="match status" value="2"/>
</dbReference>
<keyword evidence="8" id="KW-0325">Glycoprotein</keyword>
<dbReference type="Pfam" id="PF00622">
    <property type="entry name" value="SPRY"/>
    <property type="match status" value="1"/>
</dbReference>
<dbReference type="Pfam" id="PF22705">
    <property type="entry name" value="C2-set_3"/>
    <property type="match status" value="1"/>
</dbReference>
<dbReference type="Ensembl" id="ENSVURT00010006722.1">
    <property type="protein sequence ID" value="ENSVURP00010005945.1"/>
    <property type="gene ID" value="ENSVURG00010004551.1"/>
</dbReference>
<evidence type="ECO:0000256" key="7">
    <source>
        <dbReference type="ARBA" id="ARBA00023157"/>
    </source>
</evidence>
<dbReference type="GO" id="GO:0050852">
    <property type="term" value="P:T cell receptor signaling pathway"/>
    <property type="evidence" value="ECO:0007669"/>
    <property type="project" value="TreeGrafter"/>
</dbReference>
<dbReference type="PANTHER" id="PTHR24100">
    <property type="entry name" value="BUTYROPHILIN"/>
    <property type="match status" value="1"/>
</dbReference>